<dbReference type="Ensembl" id="ENSCCRT00020085181.1">
    <property type="protein sequence ID" value="ENSCCRP00020077693.1"/>
    <property type="gene ID" value="ENSCCRG00020036148.1"/>
</dbReference>
<name>A0A8C2IBW3_CYPCA</name>
<dbReference type="CDD" id="cd01650">
    <property type="entry name" value="RT_nLTR_like"/>
    <property type="match status" value="1"/>
</dbReference>
<evidence type="ECO:0000313" key="2">
    <source>
        <dbReference type="Ensembl" id="ENSCCRP00020077693.1"/>
    </source>
</evidence>
<proteinExistence type="predicted"/>
<feature type="domain" description="Reverse transcriptase" evidence="1">
    <location>
        <begin position="93"/>
        <end position="363"/>
    </location>
</feature>
<dbReference type="AlphaFoldDB" id="A0A8C2IBW3"/>
<dbReference type="Pfam" id="PF00078">
    <property type="entry name" value="RVT_1"/>
    <property type="match status" value="1"/>
</dbReference>
<dbReference type="SUPFAM" id="SSF56672">
    <property type="entry name" value="DNA/RNA polymerases"/>
    <property type="match status" value="1"/>
</dbReference>
<evidence type="ECO:0000259" key="1">
    <source>
        <dbReference type="PROSITE" id="PS50878"/>
    </source>
</evidence>
<sequence length="371" mass="41532">MVNGKLTNNPADVAEALNYYFADSVVKITQCFSPQYTEVCPVNTVEQALTLSLKCQKNNSLKPSRAKDIFSMDVVMLKELSESLVNPITDIINLSVSQGMFHAWKSSVIVPIFKRGDPHSASNYRPISILPIVSKVAEKLMAAQITNYLNNSSFALHPMQFGFRANFSTEMANCYFTEKVKSLLDKGRVVGVVFLDLRRAFDTVNHRILMFKLLGFNFSLDTIRWIESYLAGHPQYVSIQNYKSAPISISTGVPQGSILGPLLFMLYVNGLPSICPNTNIQMYADDTVIYIHRSSISQVASEPTESLVHVTAWLEQCCLQLNISKTVCMFFTKTNSSSVVPDVFVSGERLQVVSEYKYLCVLIYSRLSFKA</sequence>
<dbReference type="PANTHER" id="PTHR33332">
    <property type="entry name" value="REVERSE TRANSCRIPTASE DOMAIN-CONTAINING PROTEIN"/>
    <property type="match status" value="1"/>
</dbReference>
<dbReference type="InterPro" id="IPR000477">
    <property type="entry name" value="RT_dom"/>
</dbReference>
<dbReference type="InterPro" id="IPR043502">
    <property type="entry name" value="DNA/RNA_pol_sf"/>
</dbReference>
<accession>A0A8C2IBW3</accession>
<organism evidence="2 3">
    <name type="scientific">Cyprinus carpio</name>
    <name type="common">Common carp</name>
    <dbReference type="NCBI Taxonomy" id="7962"/>
    <lineage>
        <taxon>Eukaryota</taxon>
        <taxon>Metazoa</taxon>
        <taxon>Chordata</taxon>
        <taxon>Craniata</taxon>
        <taxon>Vertebrata</taxon>
        <taxon>Euteleostomi</taxon>
        <taxon>Actinopterygii</taxon>
        <taxon>Neopterygii</taxon>
        <taxon>Teleostei</taxon>
        <taxon>Ostariophysi</taxon>
        <taxon>Cypriniformes</taxon>
        <taxon>Cyprinidae</taxon>
        <taxon>Cyprininae</taxon>
        <taxon>Cyprinus</taxon>
    </lineage>
</organism>
<dbReference type="PROSITE" id="PS50878">
    <property type="entry name" value="RT_POL"/>
    <property type="match status" value="1"/>
</dbReference>
<dbReference type="Proteomes" id="UP000694701">
    <property type="component" value="Unplaced"/>
</dbReference>
<evidence type="ECO:0000313" key="3">
    <source>
        <dbReference type="Proteomes" id="UP000694701"/>
    </source>
</evidence>
<reference evidence="2" key="1">
    <citation type="submission" date="2025-08" db="UniProtKB">
        <authorList>
            <consortium name="Ensembl"/>
        </authorList>
    </citation>
    <scope>IDENTIFICATION</scope>
</reference>
<protein>
    <recommendedName>
        <fullName evidence="1">Reverse transcriptase domain-containing protein</fullName>
    </recommendedName>
</protein>